<comment type="caution">
    <text evidence="2">The sequence shown here is derived from an EMBL/GenBank/DDBJ whole genome shotgun (WGS) entry which is preliminary data.</text>
</comment>
<keyword evidence="1" id="KW-0472">Membrane</keyword>
<dbReference type="AlphaFoldDB" id="A0A3S1BSX2"/>
<name>A0A3S1BSX2_9BACL</name>
<evidence type="ECO:0000256" key="1">
    <source>
        <dbReference type="SAM" id="Phobius"/>
    </source>
</evidence>
<evidence type="ECO:0008006" key="4">
    <source>
        <dbReference type="Google" id="ProtNLM"/>
    </source>
</evidence>
<accession>A0A3S1BSX2</accession>
<dbReference type="RefSeq" id="WP_127199104.1">
    <property type="nucleotide sequence ID" value="NZ_RZNX01000003.1"/>
</dbReference>
<protein>
    <recommendedName>
        <fullName evidence="4">Amino acid transporter</fullName>
    </recommendedName>
</protein>
<dbReference type="EMBL" id="RZNX01000003">
    <property type="protein sequence ID" value="RUT31724.1"/>
    <property type="molecule type" value="Genomic_DNA"/>
</dbReference>
<evidence type="ECO:0000313" key="2">
    <source>
        <dbReference type="EMBL" id="RUT31724.1"/>
    </source>
</evidence>
<reference evidence="2 3" key="1">
    <citation type="submission" date="2018-12" db="EMBL/GenBank/DDBJ databases">
        <authorList>
            <person name="Sun L."/>
            <person name="Chen Z."/>
        </authorList>
    </citation>
    <scope>NUCLEOTIDE SEQUENCE [LARGE SCALE GENOMIC DNA]</scope>
    <source>
        <strain evidence="2 3">3-5-3</strain>
    </source>
</reference>
<organism evidence="2 3">
    <name type="scientific">Paenibacillus zeisoli</name>
    <dbReference type="NCBI Taxonomy" id="2496267"/>
    <lineage>
        <taxon>Bacteria</taxon>
        <taxon>Bacillati</taxon>
        <taxon>Bacillota</taxon>
        <taxon>Bacilli</taxon>
        <taxon>Bacillales</taxon>
        <taxon>Paenibacillaceae</taxon>
        <taxon>Paenibacillus</taxon>
    </lineage>
</organism>
<keyword evidence="1" id="KW-0812">Transmembrane</keyword>
<keyword evidence="1" id="KW-1133">Transmembrane helix</keyword>
<feature type="transmembrane region" description="Helical" evidence="1">
    <location>
        <begin position="49"/>
        <end position="71"/>
    </location>
</feature>
<dbReference type="OrthoDB" id="2664992at2"/>
<keyword evidence="3" id="KW-1185">Reference proteome</keyword>
<gene>
    <name evidence="2" type="ORF">EJP77_10060</name>
</gene>
<evidence type="ECO:0000313" key="3">
    <source>
        <dbReference type="Proteomes" id="UP000272464"/>
    </source>
</evidence>
<dbReference type="Proteomes" id="UP000272464">
    <property type="component" value="Unassembled WGS sequence"/>
</dbReference>
<sequence>MKLHETEEQPMHNDVAVFNREPMANLQYIEGGGPPKKVNLKEMPKWIRYFGYFFAYIVPLLLIGLIILSFFR</sequence>
<proteinExistence type="predicted"/>